<feature type="region of interest" description="Disordered" evidence="1">
    <location>
        <begin position="626"/>
        <end position="850"/>
    </location>
</feature>
<dbReference type="GeneID" id="113203605"/>
<feature type="compositionally biased region" description="Polar residues" evidence="1">
    <location>
        <begin position="52"/>
        <end position="65"/>
    </location>
</feature>
<feature type="compositionally biased region" description="Polar residues" evidence="1">
    <location>
        <begin position="785"/>
        <end position="797"/>
    </location>
</feature>
<feature type="compositionally biased region" description="Low complexity" evidence="1">
    <location>
        <begin position="1071"/>
        <end position="1081"/>
    </location>
</feature>
<feature type="compositionally biased region" description="Acidic residues" evidence="1">
    <location>
        <begin position="563"/>
        <end position="572"/>
    </location>
</feature>
<feature type="compositionally biased region" description="Basic and acidic residues" evidence="1">
    <location>
        <begin position="224"/>
        <end position="252"/>
    </location>
</feature>
<feature type="compositionally biased region" description="Basic and acidic residues" evidence="1">
    <location>
        <begin position="535"/>
        <end position="544"/>
    </location>
</feature>
<feature type="compositionally biased region" description="Basic and acidic residues" evidence="1">
    <location>
        <begin position="312"/>
        <end position="343"/>
    </location>
</feature>
<sequence>MRSPRQQLLTPLDAALHRGNRGVAKYLQLHGGVPANRLTEKTAQLRGGGHRLTTSEPTGLNSPDVSAQAARHRSLGSSPASFLPGQGAALGATETRTFQVRLNEDVAIRHVEHIDTSTPTCRHARPAEESSDDGHHDNGPRGSSRGRRKKSRKHDRGSSSDILRWREREKEDKRRSMSGSRDSARGSRRTASDDSESEEEGGQGRGRRSGGGGGRASGRTRSRAASEGDGRTVREAEVGREDREEPRTDRRGQSVRPRRSRRKDSDGSGDAAQADHHQREAAAPKKAEPAPKKRVTYKAVARTSTSELDGENSDHESDREINRSRSRSERDRRRSPPRDERGRSPGSDSVSGAEGTASAPSAAREEGKPDASEHSTAKSAKLSSAKSSSRASGRKKDSKTTSIKADVDHSHGRSELITTTVTVRTERVEHVEHDGHHEHEVHRGDVEHQEHHEHHQHSESTDQAGHGEVESPEENDGEDSGPRTTVVTAMVHQEDGSPLMARAEAPLVGAEPLPPRDEELAGLEAVAASDSGKASSEDKSKSDDAGSMETSAENSPRQRREEEGELTAEAEMEPGPSSEEQPLAEDSPRDEAVSVADDSEAVTASENGAAAGEILHEIALAGAGGALDVGADGGASGSKAVKDKASDKKDKAKDKDKEKAADIKARSKERRGRVTVKVSPKDVNRDVSQEGGVGSRDRGRGRGRGRGAGAVSSRRPAGRHNHQNSRLQDHDEDGGGQAVGGVVNGDDVETVMGADSLRLKAAEEGEAGECQAPVGNGEEEDAGSEPSTGRSHNNDQLVDSGLEPSPRREKPGKDAASADSSPSREDGRVPRICRRRRDRPGSAGDTEEGTVSVTRAVQLSMRKYHLERRIFHELLELKRLQIRAGRANEQVLVKRLVDDYRRAGLSVGMQPFSGTYTFRSFEKYLYDQLRALQSDNRRVIPRLQSSDDLEKLTAALRRTRQAQHHPDNPLQCTSSTHRCHHAVHAYSGVPCAAYIPKLNHHYMPKDGLYSGFLPHIEGASARPSLSSRTAPVTLELSHGPDKQVISLPTEHLDKNKRYYVTFTIKGGPQAQQAHGAAQAGGLPAEDAAGTADVASPSTPHQGGGPGTSSAGHAKSF</sequence>
<feature type="compositionally biased region" description="Basic and acidic residues" evidence="1">
    <location>
        <begin position="679"/>
        <end position="688"/>
    </location>
</feature>
<evidence type="ECO:0000256" key="1">
    <source>
        <dbReference type="SAM" id="MobiDB-lite"/>
    </source>
</evidence>
<feature type="region of interest" description="Disordered" evidence="1">
    <location>
        <begin position="44"/>
        <end position="87"/>
    </location>
</feature>
<feature type="compositionally biased region" description="Low complexity" evidence="1">
    <location>
        <begin position="377"/>
        <end position="391"/>
    </location>
</feature>
<feature type="region of interest" description="Disordered" evidence="1">
    <location>
        <begin position="111"/>
        <end position="425"/>
    </location>
</feature>
<dbReference type="AlphaFoldDB" id="A0A9C6XBI6"/>
<dbReference type="Proteomes" id="UP000504606">
    <property type="component" value="Unplaced"/>
</dbReference>
<dbReference type="KEGG" id="foc:113203605"/>
<accession>A0A9C6XBI6</accession>
<organism evidence="2 3">
    <name type="scientific">Frankliniella occidentalis</name>
    <name type="common">Western flower thrips</name>
    <name type="synonym">Euthrips occidentalis</name>
    <dbReference type="NCBI Taxonomy" id="133901"/>
    <lineage>
        <taxon>Eukaryota</taxon>
        <taxon>Metazoa</taxon>
        <taxon>Ecdysozoa</taxon>
        <taxon>Arthropoda</taxon>
        <taxon>Hexapoda</taxon>
        <taxon>Insecta</taxon>
        <taxon>Pterygota</taxon>
        <taxon>Neoptera</taxon>
        <taxon>Paraneoptera</taxon>
        <taxon>Thysanoptera</taxon>
        <taxon>Terebrantia</taxon>
        <taxon>Thripoidea</taxon>
        <taxon>Thripidae</taxon>
        <taxon>Frankliniella</taxon>
    </lineage>
</organism>
<feature type="compositionally biased region" description="Basic and acidic residues" evidence="1">
    <location>
        <begin position="363"/>
        <end position="376"/>
    </location>
</feature>
<keyword evidence="2" id="KW-1185">Reference proteome</keyword>
<feature type="compositionally biased region" description="Basic and acidic residues" evidence="1">
    <location>
        <begin position="125"/>
        <end position="139"/>
    </location>
</feature>
<evidence type="ECO:0000313" key="3">
    <source>
        <dbReference type="RefSeq" id="XP_052132490.1"/>
    </source>
</evidence>
<evidence type="ECO:0000313" key="2">
    <source>
        <dbReference type="Proteomes" id="UP000504606"/>
    </source>
</evidence>
<dbReference type="OrthoDB" id="10258888at2759"/>
<feature type="compositionally biased region" description="Basic and acidic residues" evidence="1">
    <location>
        <begin position="163"/>
        <end position="175"/>
    </location>
</feature>
<feature type="compositionally biased region" description="Gly residues" evidence="1">
    <location>
        <begin position="626"/>
        <end position="636"/>
    </location>
</feature>
<feature type="region of interest" description="Disordered" evidence="1">
    <location>
        <begin position="446"/>
        <end position="483"/>
    </location>
</feature>
<proteinExistence type="predicted"/>
<feature type="compositionally biased region" description="Basic and acidic residues" evidence="1">
    <location>
        <begin position="394"/>
        <end position="414"/>
    </location>
</feature>
<feature type="region of interest" description="Disordered" evidence="1">
    <location>
        <begin position="510"/>
        <end position="608"/>
    </location>
</feature>
<feature type="compositionally biased region" description="Basic and acidic residues" evidence="1">
    <location>
        <begin position="273"/>
        <end position="291"/>
    </location>
</feature>
<name>A0A9C6XBI6_FRAOC</name>
<reference evidence="3" key="1">
    <citation type="submission" date="2025-08" db="UniProtKB">
        <authorList>
            <consortium name="RefSeq"/>
        </authorList>
    </citation>
    <scope>IDENTIFICATION</scope>
    <source>
        <tissue evidence="3">Whole organism</tissue>
    </source>
</reference>
<gene>
    <name evidence="3" type="primary">LOC113203605</name>
</gene>
<feature type="compositionally biased region" description="Basic residues" evidence="1">
    <location>
        <begin position="144"/>
        <end position="155"/>
    </location>
</feature>
<feature type="region of interest" description="Disordered" evidence="1">
    <location>
        <begin position="1071"/>
        <end position="1116"/>
    </location>
</feature>
<feature type="compositionally biased region" description="Basic and acidic residues" evidence="1">
    <location>
        <begin position="640"/>
        <end position="666"/>
    </location>
</feature>
<feature type="compositionally biased region" description="Basic and acidic residues" evidence="1">
    <location>
        <begin position="446"/>
        <end position="469"/>
    </location>
</feature>
<dbReference type="RefSeq" id="XP_052132490.1">
    <property type="nucleotide sequence ID" value="XM_052276530.1"/>
</dbReference>
<feature type="compositionally biased region" description="Acidic residues" evidence="1">
    <location>
        <begin position="470"/>
        <end position="479"/>
    </location>
</feature>
<protein>
    <submittedName>
        <fullName evidence="3">Filaggrin</fullName>
    </submittedName>
</protein>